<dbReference type="SUPFAM" id="SSF81606">
    <property type="entry name" value="PP2C-like"/>
    <property type="match status" value="1"/>
</dbReference>
<feature type="domain" description="PPM-type phosphatase" evidence="1">
    <location>
        <begin position="46"/>
        <end position="307"/>
    </location>
</feature>
<dbReference type="SMART" id="SM00332">
    <property type="entry name" value="PP2Cc"/>
    <property type="match status" value="1"/>
</dbReference>
<accession>A0ABS7SMS2</accession>
<reference evidence="3 4" key="1">
    <citation type="submission" date="2021-08" db="EMBL/GenBank/DDBJ databases">
        <title>Massilia sp. R798.</title>
        <authorList>
            <person name="Baek J.H."/>
            <person name="Jung H.S."/>
            <person name="Kim K.R."/>
            <person name="Jeon C.O."/>
        </authorList>
    </citation>
    <scope>NUCLEOTIDE SEQUENCE [LARGE SCALE GENOMIC DNA]</scope>
    <source>
        <strain evidence="3 4">R798</strain>
    </source>
</reference>
<sequence length="321" mass="34197">MTIAPDSLDFGPRFDVAAHSSIGEGTRPRSENQDNYLLIDVNGEARYLDKQQLAAQQVSGWPQGHARVAVLDGMGGHGHGREAAEAAVAGMLAMPACVSLDELSARLDALHGFLQGVFGADSDLERRPGTTLTLLELPPGGPALLFHVGDSRLYKVAAGKAQPLTVDHVPATAFAMSGLIGAPEWWQQVHGEHRSQISQAFILGNAFASPVRLEDPLFPLSAHELPVFLRHLADRRAIELDPGADYLLATDGFWSCSRAAGWVARWPQVLAAGKSAAEACAGMFTEMRVNPPPELHSDNLTAVLVRVRPAAGTDETALPAS</sequence>
<evidence type="ECO:0000259" key="2">
    <source>
        <dbReference type="SMART" id="SM00332"/>
    </source>
</evidence>
<evidence type="ECO:0000259" key="1">
    <source>
        <dbReference type="SMART" id="SM00331"/>
    </source>
</evidence>
<dbReference type="EMBL" id="JAFBIL020000003">
    <property type="protein sequence ID" value="MBZ2207472.1"/>
    <property type="molecule type" value="Genomic_DNA"/>
</dbReference>
<protein>
    <submittedName>
        <fullName evidence="3">Protein phosphatase</fullName>
    </submittedName>
</protein>
<evidence type="ECO:0000313" key="3">
    <source>
        <dbReference type="EMBL" id="MBZ2207472.1"/>
    </source>
</evidence>
<dbReference type="InterPro" id="IPR036457">
    <property type="entry name" value="PPM-type-like_dom_sf"/>
</dbReference>
<feature type="domain" description="PPM-type phosphatase" evidence="2">
    <location>
        <begin position="13"/>
        <end position="305"/>
    </location>
</feature>
<proteinExistence type="predicted"/>
<organism evidence="3 4">
    <name type="scientific">Massilia soli</name>
    <dbReference type="NCBI Taxonomy" id="2792854"/>
    <lineage>
        <taxon>Bacteria</taxon>
        <taxon>Pseudomonadati</taxon>
        <taxon>Pseudomonadota</taxon>
        <taxon>Betaproteobacteria</taxon>
        <taxon>Burkholderiales</taxon>
        <taxon>Oxalobacteraceae</taxon>
        <taxon>Telluria group</taxon>
        <taxon>Massilia</taxon>
    </lineage>
</organism>
<dbReference type="SMART" id="SM00331">
    <property type="entry name" value="PP2C_SIG"/>
    <property type="match status" value="1"/>
</dbReference>
<gene>
    <name evidence="3" type="ORF">I4X03_009395</name>
</gene>
<evidence type="ECO:0000313" key="4">
    <source>
        <dbReference type="Proteomes" id="UP000809349"/>
    </source>
</evidence>
<dbReference type="RefSeq" id="WP_223467960.1">
    <property type="nucleotide sequence ID" value="NZ_JAFBIL020000003.1"/>
</dbReference>
<comment type="caution">
    <text evidence="3">The sequence shown here is derived from an EMBL/GenBank/DDBJ whole genome shotgun (WGS) entry which is preliminary data.</text>
</comment>
<dbReference type="Gene3D" id="3.60.40.10">
    <property type="entry name" value="PPM-type phosphatase domain"/>
    <property type="match status" value="1"/>
</dbReference>
<name>A0ABS7SMS2_9BURK</name>
<dbReference type="Proteomes" id="UP000809349">
    <property type="component" value="Unassembled WGS sequence"/>
</dbReference>
<keyword evidence="4" id="KW-1185">Reference proteome</keyword>
<dbReference type="InterPro" id="IPR001932">
    <property type="entry name" value="PPM-type_phosphatase-like_dom"/>
</dbReference>